<keyword evidence="2" id="KW-0695">RNA-directed DNA polymerase</keyword>
<gene>
    <name evidence="2" type="ORF">KP79_PYT25572</name>
</gene>
<keyword evidence="3" id="KW-1185">Reference proteome</keyword>
<dbReference type="AlphaFoldDB" id="A0A210QSZ4"/>
<evidence type="ECO:0000259" key="1">
    <source>
        <dbReference type="PROSITE" id="PS50878"/>
    </source>
</evidence>
<dbReference type="STRING" id="6573.A0A210QSZ4"/>
<sequence length="139" mass="15871">MCAYRRGYGCQTTLLRMLEDWKRALDDHHHVGAILMDLSKAFDCLPHDLFLRKLSAYGVGEGAVRLLQSYLGNRSQRVKLGPNTSEWRLLKKGVPQGSILGPLVFNIFINDIFYKIKDSVLYNYADDNTLSYENKNVDA</sequence>
<dbReference type="Proteomes" id="UP000242188">
    <property type="component" value="Unassembled WGS sequence"/>
</dbReference>
<dbReference type="SUPFAM" id="SSF56672">
    <property type="entry name" value="DNA/RNA polymerases"/>
    <property type="match status" value="1"/>
</dbReference>
<dbReference type="Pfam" id="PF00078">
    <property type="entry name" value="RVT_1"/>
    <property type="match status" value="1"/>
</dbReference>
<dbReference type="EMBL" id="NEDP02002051">
    <property type="protein sequence ID" value="OWF51883.1"/>
    <property type="molecule type" value="Genomic_DNA"/>
</dbReference>
<feature type="domain" description="Reverse transcriptase" evidence="1">
    <location>
        <begin position="1"/>
        <end position="139"/>
    </location>
</feature>
<name>A0A210QSZ4_MIZYE</name>
<evidence type="ECO:0000313" key="3">
    <source>
        <dbReference type="Proteomes" id="UP000242188"/>
    </source>
</evidence>
<dbReference type="OrthoDB" id="10062389at2759"/>
<dbReference type="InterPro" id="IPR000477">
    <property type="entry name" value="RT_dom"/>
</dbReference>
<proteinExistence type="predicted"/>
<keyword evidence="2" id="KW-0808">Transferase</keyword>
<reference evidence="2 3" key="1">
    <citation type="journal article" date="2017" name="Nat. Ecol. Evol.">
        <title>Scallop genome provides insights into evolution of bilaterian karyotype and development.</title>
        <authorList>
            <person name="Wang S."/>
            <person name="Zhang J."/>
            <person name="Jiao W."/>
            <person name="Li J."/>
            <person name="Xun X."/>
            <person name="Sun Y."/>
            <person name="Guo X."/>
            <person name="Huan P."/>
            <person name="Dong B."/>
            <person name="Zhang L."/>
            <person name="Hu X."/>
            <person name="Sun X."/>
            <person name="Wang J."/>
            <person name="Zhao C."/>
            <person name="Wang Y."/>
            <person name="Wang D."/>
            <person name="Huang X."/>
            <person name="Wang R."/>
            <person name="Lv J."/>
            <person name="Li Y."/>
            <person name="Zhang Z."/>
            <person name="Liu B."/>
            <person name="Lu W."/>
            <person name="Hui Y."/>
            <person name="Liang J."/>
            <person name="Zhou Z."/>
            <person name="Hou R."/>
            <person name="Li X."/>
            <person name="Liu Y."/>
            <person name="Li H."/>
            <person name="Ning X."/>
            <person name="Lin Y."/>
            <person name="Zhao L."/>
            <person name="Xing Q."/>
            <person name="Dou J."/>
            <person name="Li Y."/>
            <person name="Mao J."/>
            <person name="Guo H."/>
            <person name="Dou H."/>
            <person name="Li T."/>
            <person name="Mu C."/>
            <person name="Jiang W."/>
            <person name="Fu Q."/>
            <person name="Fu X."/>
            <person name="Miao Y."/>
            <person name="Liu J."/>
            <person name="Yu Q."/>
            <person name="Li R."/>
            <person name="Liao H."/>
            <person name="Li X."/>
            <person name="Kong Y."/>
            <person name="Jiang Z."/>
            <person name="Chourrout D."/>
            <person name="Li R."/>
            <person name="Bao Z."/>
        </authorList>
    </citation>
    <scope>NUCLEOTIDE SEQUENCE [LARGE SCALE GENOMIC DNA]</scope>
    <source>
        <strain evidence="2 3">PY_sf001</strain>
    </source>
</reference>
<evidence type="ECO:0000313" key="2">
    <source>
        <dbReference type="EMBL" id="OWF51883.1"/>
    </source>
</evidence>
<comment type="caution">
    <text evidence="2">The sequence shown here is derived from an EMBL/GenBank/DDBJ whole genome shotgun (WGS) entry which is preliminary data.</text>
</comment>
<dbReference type="InterPro" id="IPR043502">
    <property type="entry name" value="DNA/RNA_pol_sf"/>
</dbReference>
<keyword evidence="2" id="KW-0548">Nucleotidyltransferase</keyword>
<dbReference type="GO" id="GO:0003964">
    <property type="term" value="F:RNA-directed DNA polymerase activity"/>
    <property type="evidence" value="ECO:0007669"/>
    <property type="project" value="UniProtKB-KW"/>
</dbReference>
<organism evidence="2 3">
    <name type="scientific">Mizuhopecten yessoensis</name>
    <name type="common">Japanese scallop</name>
    <name type="synonym">Patinopecten yessoensis</name>
    <dbReference type="NCBI Taxonomy" id="6573"/>
    <lineage>
        <taxon>Eukaryota</taxon>
        <taxon>Metazoa</taxon>
        <taxon>Spiralia</taxon>
        <taxon>Lophotrochozoa</taxon>
        <taxon>Mollusca</taxon>
        <taxon>Bivalvia</taxon>
        <taxon>Autobranchia</taxon>
        <taxon>Pteriomorphia</taxon>
        <taxon>Pectinida</taxon>
        <taxon>Pectinoidea</taxon>
        <taxon>Pectinidae</taxon>
        <taxon>Mizuhopecten</taxon>
    </lineage>
</organism>
<protein>
    <submittedName>
        <fullName evidence="2">RNA-directed DNA polymerase from transposon BS</fullName>
    </submittedName>
</protein>
<dbReference type="PANTHER" id="PTHR33332">
    <property type="entry name" value="REVERSE TRANSCRIPTASE DOMAIN-CONTAINING PROTEIN"/>
    <property type="match status" value="1"/>
</dbReference>
<accession>A0A210QSZ4</accession>
<dbReference type="PROSITE" id="PS50878">
    <property type="entry name" value="RT_POL"/>
    <property type="match status" value="1"/>
</dbReference>